<feature type="domain" description="HTH tetR-type" evidence="5">
    <location>
        <begin position="32"/>
        <end position="92"/>
    </location>
</feature>
<evidence type="ECO:0000256" key="3">
    <source>
        <dbReference type="ARBA" id="ARBA00023163"/>
    </source>
</evidence>
<keyword evidence="3" id="KW-0804">Transcription</keyword>
<dbReference type="Pfam" id="PF16925">
    <property type="entry name" value="TetR_C_13"/>
    <property type="match status" value="1"/>
</dbReference>
<dbReference type="InterPro" id="IPR001647">
    <property type="entry name" value="HTH_TetR"/>
</dbReference>
<comment type="caution">
    <text evidence="6">The sequence shown here is derived from an EMBL/GenBank/DDBJ whole genome shotgun (WGS) entry which is preliminary data.</text>
</comment>
<dbReference type="Pfam" id="PF00440">
    <property type="entry name" value="TetR_N"/>
    <property type="match status" value="1"/>
</dbReference>
<dbReference type="InterPro" id="IPR011075">
    <property type="entry name" value="TetR_C"/>
</dbReference>
<dbReference type="Proteomes" id="UP000517916">
    <property type="component" value="Unassembled WGS sequence"/>
</dbReference>
<gene>
    <name evidence="6" type="ORF">BC739_000677</name>
</gene>
<evidence type="ECO:0000256" key="2">
    <source>
        <dbReference type="ARBA" id="ARBA00023125"/>
    </source>
</evidence>
<evidence type="ECO:0000259" key="5">
    <source>
        <dbReference type="PROSITE" id="PS50977"/>
    </source>
</evidence>
<reference evidence="6 7" key="1">
    <citation type="submission" date="2020-08" db="EMBL/GenBank/DDBJ databases">
        <title>Genomic Encyclopedia of Archaeal and Bacterial Type Strains, Phase II (KMG-II): from individual species to whole genera.</title>
        <authorList>
            <person name="Goeker M."/>
        </authorList>
    </citation>
    <scope>NUCLEOTIDE SEQUENCE [LARGE SCALE GENOMIC DNA]</scope>
    <source>
        <strain evidence="6 7">DSM 43850</strain>
    </source>
</reference>
<dbReference type="SUPFAM" id="SSF46689">
    <property type="entry name" value="Homeodomain-like"/>
    <property type="match status" value="1"/>
</dbReference>
<keyword evidence="7" id="KW-1185">Reference proteome</keyword>
<proteinExistence type="predicted"/>
<dbReference type="SUPFAM" id="SSF48498">
    <property type="entry name" value="Tetracyclin repressor-like, C-terminal domain"/>
    <property type="match status" value="1"/>
</dbReference>
<sequence>MLMSSLPQQKWTRKSSLASLGAMPSGNTAKGQHTRARILSGAIELLLEQGTGTVTLDEIRARTETSKSQLFHYFPDGKEQLLLEVAQHETERILQRIHDGAGPLTTRQAWRRWRDQMLKQHDRHGEACPLYILASHLAAATPGEKAVVSQIIHQWNNSIRRDIEQMQSAGEVAHSVDASKIASAITAAVCGGTTMTAITGSPQHLTDALDYALNQLSI</sequence>
<name>A0ABR6B9D4_9PSEU</name>
<keyword evidence="2 4" id="KW-0238">DNA-binding</keyword>
<organism evidence="6 7">
    <name type="scientific">Kutzneria viridogrisea</name>
    <dbReference type="NCBI Taxonomy" id="47990"/>
    <lineage>
        <taxon>Bacteria</taxon>
        <taxon>Bacillati</taxon>
        <taxon>Actinomycetota</taxon>
        <taxon>Actinomycetes</taxon>
        <taxon>Pseudonocardiales</taxon>
        <taxon>Pseudonocardiaceae</taxon>
        <taxon>Kutzneria</taxon>
    </lineage>
</organism>
<accession>A0ABR6B9D4</accession>
<evidence type="ECO:0000256" key="1">
    <source>
        <dbReference type="ARBA" id="ARBA00023015"/>
    </source>
</evidence>
<dbReference type="Gene3D" id="1.10.357.10">
    <property type="entry name" value="Tetracycline Repressor, domain 2"/>
    <property type="match status" value="1"/>
</dbReference>
<dbReference type="PANTHER" id="PTHR47506">
    <property type="entry name" value="TRANSCRIPTIONAL REGULATORY PROTEIN"/>
    <property type="match status" value="1"/>
</dbReference>
<dbReference type="PROSITE" id="PS50977">
    <property type="entry name" value="HTH_TETR_2"/>
    <property type="match status" value="1"/>
</dbReference>
<protein>
    <submittedName>
        <fullName evidence="6">AcrR family transcriptional regulator</fullName>
    </submittedName>
</protein>
<keyword evidence="1" id="KW-0805">Transcription regulation</keyword>
<dbReference type="InterPro" id="IPR036271">
    <property type="entry name" value="Tet_transcr_reg_TetR-rel_C_sf"/>
</dbReference>
<dbReference type="InterPro" id="IPR009057">
    <property type="entry name" value="Homeodomain-like_sf"/>
</dbReference>
<feature type="DNA-binding region" description="H-T-H motif" evidence="4">
    <location>
        <begin position="55"/>
        <end position="74"/>
    </location>
</feature>
<dbReference type="EMBL" id="JACJID010000001">
    <property type="protein sequence ID" value="MBA8923480.1"/>
    <property type="molecule type" value="Genomic_DNA"/>
</dbReference>
<evidence type="ECO:0000313" key="7">
    <source>
        <dbReference type="Proteomes" id="UP000517916"/>
    </source>
</evidence>
<dbReference type="PANTHER" id="PTHR47506:SF1">
    <property type="entry name" value="HTH-TYPE TRANSCRIPTIONAL REGULATOR YJDC"/>
    <property type="match status" value="1"/>
</dbReference>
<evidence type="ECO:0000313" key="6">
    <source>
        <dbReference type="EMBL" id="MBA8923480.1"/>
    </source>
</evidence>
<evidence type="ECO:0000256" key="4">
    <source>
        <dbReference type="PROSITE-ProRule" id="PRU00335"/>
    </source>
</evidence>